<comment type="caution">
    <text evidence="2">The sequence shown here is derived from an EMBL/GenBank/DDBJ whole genome shotgun (WGS) entry which is preliminary data.</text>
</comment>
<dbReference type="EMBL" id="AHKC01012936">
    <property type="protein sequence ID" value="EKF29574.1"/>
    <property type="molecule type" value="Genomic_DNA"/>
</dbReference>
<reference evidence="2 3" key="1">
    <citation type="journal article" date="2012" name="BMC Genomics">
        <title>Comparative genomic analysis of human infective Trypanosoma cruzi lineages with the bat-restricted subspecies T. cruzi marinkellei.</title>
        <authorList>
            <person name="Franzen O."/>
            <person name="Talavera-Lopez C."/>
            <person name="Ochaya S."/>
            <person name="Butler C.E."/>
            <person name="Messenger L.A."/>
            <person name="Lewis M.D."/>
            <person name="Llewellyn M.S."/>
            <person name="Marinkelle C.J."/>
            <person name="Tyler K.M."/>
            <person name="Miles M.A."/>
            <person name="Andersson B."/>
        </authorList>
    </citation>
    <scope>NUCLEOTIDE SEQUENCE [LARGE SCALE GENOMIC DNA]</scope>
    <source>
        <strain evidence="2 3">B7</strain>
    </source>
</reference>
<evidence type="ECO:0000313" key="3">
    <source>
        <dbReference type="Proteomes" id="UP000007350"/>
    </source>
</evidence>
<dbReference type="AlphaFoldDB" id="K2MV67"/>
<accession>K2MV67</accession>
<evidence type="ECO:0000256" key="1">
    <source>
        <dbReference type="SAM" id="MobiDB-lite"/>
    </source>
</evidence>
<sequence>MPQLVGCSTHVYICRRYDLGVKFHGSSKRTVFLRRSAPYRPCEFTRSRKSVGVEHHVGAFHTHRAVLARDGEFVAQPQISSRQNNGTRHGPHGETLGVQFGCSGEGLPQKNIPHFFRQHVVRLACYGAAIMFNAQIPCSRAMSQRVPRFPRRHLNADRGSVIVHIFLGDSVRLHGAPSLARHLAHHRGRQQATPPHHPFQSTALPLYGISGKTPAGATHHYHKPQRQRQRGVVWRGVAWRGGRMASAQRIC</sequence>
<feature type="region of interest" description="Disordered" evidence="1">
    <location>
        <begin position="181"/>
        <end position="201"/>
    </location>
</feature>
<proteinExistence type="predicted"/>
<organism evidence="2 3">
    <name type="scientific">Trypanosoma cruzi marinkellei</name>
    <dbReference type="NCBI Taxonomy" id="85056"/>
    <lineage>
        <taxon>Eukaryota</taxon>
        <taxon>Discoba</taxon>
        <taxon>Euglenozoa</taxon>
        <taxon>Kinetoplastea</taxon>
        <taxon>Metakinetoplastina</taxon>
        <taxon>Trypanosomatida</taxon>
        <taxon>Trypanosomatidae</taxon>
        <taxon>Trypanosoma</taxon>
        <taxon>Schizotrypanum</taxon>
    </lineage>
</organism>
<name>K2MV67_TRYCR</name>
<protein>
    <submittedName>
        <fullName evidence="2">Uncharacterized protein</fullName>
    </submittedName>
</protein>
<dbReference type="Proteomes" id="UP000007350">
    <property type="component" value="Unassembled WGS sequence"/>
</dbReference>
<gene>
    <name evidence="2" type="ORF">MOQ_006632</name>
</gene>
<keyword evidence="3" id="KW-1185">Reference proteome</keyword>
<evidence type="ECO:0000313" key="2">
    <source>
        <dbReference type="EMBL" id="EKF29574.1"/>
    </source>
</evidence>